<dbReference type="STRING" id="452652.KSE_00540t"/>
<dbReference type="eggNOG" id="COG0457">
    <property type="taxonomic scope" value="Bacteria"/>
</dbReference>
<dbReference type="PATRIC" id="fig|452652.3.peg.46"/>
<evidence type="ECO:0000313" key="3">
    <source>
        <dbReference type="Proteomes" id="UP000007076"/>
    </source>
</evidence>
<dbReference type="EMBL" id="AP010968">
    <property type="protein sequence ID" value="BAJ33372.1"/>
    <property type="molecule type" value="Genomic_DNA"/>
</dbReference>
<proteinExistence type="predicted"/>
<accession>E4MZ13</accession>
<dbReference type="EMBL" id="AP010968">
    <property type="protein sequence ID" value="BAJ25906.1"/>
    <property type="molecule type" value="Genomic_DNA"/>
</dbReference>
<reference evidence="1 3" key="1">
    <citation type="journal article" date="2010" name="DNA Res.">
        <title>Genome sequence of Kitasatospora setae NBRC 14216T: an evolutionary snapshot of the family Streptomycetaceae.</title>
        <authorList>
            <person name="Ichikawa N."/>
            <person name="Oguchi A."/>
            <person name="Ikeda H."/>
            <person name="Ishikawa J."/>
            <person name="Kitani S."/>
            <person name="Watanabe Y."/>
            <person name="Nakamura S."/>
            <person name="Katano Y."/>
            <person name="Kishi E."/>
            <person name="Sasagawa M."/>
            <person name="Ankai A."/>
            <person name="Fukui S."/>
            <person name="Hashimoto Y."/>
            <person name="Kamata S."/>
            <person name="Otoguro M."/>
            <person name="Tanikawa S."/>
            <person name="Nihira T."/>
            <person name="Horinouchi S."/>
            <person name="Ohnishi Y."/>
            <person name="Hayakawa M."/>
            <person name="Kuzuyama T."/>
            <person name="Arisawa A."/>
            <person name="Nomoto F."/>
            <person name="Miura H."/>
            <person name="Takahashi Y."/>
            <person name="Fujita N."/>
        </authorList>
    </citation>
    <scope>NUCLEOTIDE SEQUENCE [LARGE SCALE GENOMIC DNA]</scope>
    <source>
        <strain evidence="3">ATCC 33774 / DSM 43861 / JCM 3304 / KCC A-0304 / NBRC 14216 / KM-6054</strain>
        <strain evidence="1">KM-6054</strain>
    </source>
</reference>
<name>E4MZ13_KITSK</name>
<gene>
    <name evidence="1" type="ordered locus">KSE_00540t</name>
    <name evidence="2" type="ordered locus">KSE_76200t</name>
</gene>
<protein>
    <submittedName>
        <fullName evidence="1">Uncharacterized protein</fullName>
    </submittedName>
</protein>
<evidence type="ECO:0000313" key="2">
    <source>
        <dbReference type="EMBL" id="BAJ33372.1"/>
    </source>
</evidence>
<organism evidence="1 3">
    <name type="scientific">Kitasatospora setae (strain ATCC 33774 / DSM 43861 / JCM 3304 / KCC A-0304 / NBRC 14216 / KM-6054)</name>
    <name type="common">Streptomyces setae</name>
    <dbReference type="NCBI Taxonomy" id="452652"/>
    <lineage>
        <taxon>Bacteria</taxon>
        <taxon>Bacillati</taxon>
        <taxon>Actinomycetota</taxon>
        <taxon>Actinomycetes</taxon>
        <taxon>Kitasatosporales</taxon>
        <taxon>Streptomycetaceae</taxon>
        <taxon>Kitasatospora</taxon>
    </lineage>
</organism>
<dbReference type="KEGG" id="ksk:KSE_00540t"/>
<dbReference type="Proteomes" id="UP000007076">
    <property type="component" value="Chromosome"/>
</dbReference>
<dbReference type="KEGG" id="ksk:KSE_76200t"/>
<dbReference type="AlphaFoldDB" id="E4MZ13"/>
<keyword evidence="3" id="KW-1185">Reference proteome</keyword>
<evidence type="ECO:0000313" key="1">
    <source>
        <dbReference type="EMBL" id="BAJ25906.1"/>
    </source>
</evidence>
<dbReference type="HOGENOM" id="CLU_1473341_0_0_11"/>
<sequence>MANQRLRALLREASWSGAEFALALNEAGARAGLALYYQRGSVSQWLAGTMPRPQVAGLVCAVLSLRLGRLVTLAQAGLAAPDGPAPPGGREEYARAAVAELAALTSGPLRTARSPSAGQAWFDVSADPLSVPRFGFREDGGRPVGQVRRRVEHAEALLSALSALDLSSGGGQVRHALGGGTCR</sequence>